<dbReference type="Pfam" id="PF13727">
    <property type="entry name" value="CoA_binding_3"/>
    <property type="match status" value="1"/>
</dbReference>
<sequence length="806" mass="90965">MEFISRITAVLLTVMLLPLLIAITIGNLLIQGRPIIYRQKRIGKNFKEFIIYKFRSMKNENDDLKTFKTGKTPKATQWGRFLRKSKLDELPQLINVIKGDMRFIGPRPEVPEFVTVDSFSFLNTIKPGLSGYSSILFRNESEIWSMIDSDDPYNEILKIKVGLDKYYIKKKGFWQDLKLVGITILSLFIPKQMGHYLLINLLKIEDNNEFKLREIISNVKIKNIDKSEVKEDTTANLRILVLTDVIAVLCGFIFALYIRNDFLTPGIFLDKTIFHILGVCVAAKLLSFYLFDLYKGMWRYTSVVDIFNIAKANAFGTLAVVAAIGYFRGFQDIPRAVFVIDLILTFGFTSFSRLAIRLIYSHLMNPKPYRIELRKRVVLIGAGTTGEFICKELLNDSIHRMEPVGFLDDNKRIHGRHIHGKEVLGKVNDLAEFVTGYDEALICCPNAPRKDLYRIIEICKNAGKPFRTLPSVSEVVSGKLSVNQLREVSIIDLLGRNEVHLEENLIEEYIHGKRVLITGAGGSIGSELVRQCLKYEPALLVMLDNSELNLFQIEREILGNPTNVLTKPLLSNIRDLDILGKVFNEYEPQVVFHAAAYKHVAMQEAFPWEAIKTNVHGTTNLVKLSLDHNVEKFVLVSTDKAVKPINVMGATKRLAELICQGADSAYGTRFMAVRFGNVLGSSGSVIPIFQEQIRAGGPITITDPDMERYFMSVPEAAQLILQAGSLGKGGEIFALDMGQPIKILDIANELIRLSGFEPDIDIPISFIGARPGEKKFEELILDTESVRKTIHEKILEIRPNLSLESV</sequence>
<feature type="transmembrane region" description="Helical" evidence="2">
    <location>
        <begin position="312"/>
        <end position="330"/>
    </location>
</feature>
<evidence type="ECO:0000259" key="3">
    <source>
        <dbReference type="Pfam" id="PF02397"/>
    </source>
</evidence>
<protein>
    <recommendedName>
        <fullName evidence="6">Polysaccharide biosynthesis protein CapD-like domain-containing protein</fullName>
    </recommendedName>
</protein>
<organism evidence="5">
    <name type="scientific">marine metagenome</name>
    <dbReference type="NCBI Taxonomy" id="408172"/>
    <lineage>
        <taxon>unclassified sequences</taxon>
        <taxon>metagenomes</taxon>
        <taxon>ecological metagenomes</taxon>
    </lineage>
</organism>
<dbReference type="PANTHER" id="PTHR43318:SF1">
    <property type="entry name" value="POLYSACCHARIDE BIOSYNTHESIS PROTEIN EPSC-RELATED"/>
    <property type="match status" value="1"/>
</dbReference>
<feature type="transmembrane region" description="Helical" evidence="2">
    <location>
        <begin position="239"/>
        <end position="258"/>
    </location>
</feature>
<dbReference type="InterPro" id="IPR051203">
    <property type="entry name" value="Polysaccharide_Synthase-Rel"/>
</dbReference>
<evidence type="ECO:0008006" key="6">
    <source>
        <dbReference type="Google" id="ProtNLM"/>
    </source>
</evidence>
<dbReference type="EMBL" id="UINC01011083">
    <property type="protein sequence ID" value="SVA49062.1"/>
    <property type="molecule type" value="Genomic_DNA"/>
</dbReference>
<dbReference type="AlphaFoldDB" id="A0A381W9B5"/>
<comment type="similarity">
    <text evidence="1">Belongs to the polysaccharide synthase family.</text>
</comment>
<keyword evidence="2" id="KW-1133">Transmembrane helix</keyword>
<dbReference type="InterPro" id="IPR003362">
    <property type="entry name" value="Bact_transf"/>
</dbReference>
<evidence type="ECO:0000256" key="1">
    <source>
        <dbReference type="ARBA" id="ARBA00007430"/>
    </source>
</evidence>
<accession>A0A381W9B5</accession>
<feature type="domain" description="Bacterial sugar transferase" evidence="3">
    <location>
        <begin position="6"/>
        <end position="187"/>
    </location>
</feature>
<dbReference type="InterPro" id="IPR003869">
    <property type="entry name" value="Polysac_CapD-like"/>
</dbReference>
<dbReference type="Pfam" id="PF02719">
    <property type="entry name" value="Polysacc_synt_2"/>
    <property type="match status" value="1"/>
</dbReference>
<evidence type="ECO:0000256" key="2">
    <source>
        <dbReference type="SAM" id="Phobius"/>
    </source>
</evidence>
<dbReference type="PANTHER" id="PTHR43318">
    <property type="entry name" value="UDP-N-ACETYLGLUCOSAMINE 4,6-DEHYDRATASE"/>
    <property type="match status" value="1"/>
</dbReference>
<feature type="non-terminal residue" evidence="5">
    <location>
        <position position="806"/>
    </location>
</feature>
<dbReference type="Pfam" id="PF02397">
    <property type="entry name" value="Bac_transf"/>
    <property type="match status" value="1"/>
</dbReference>
<keyword evidence="2" id="KW-0812">Transmembrane</keyword>
<reference evidence="5" key="1">
    <citation type="submission" date="2018-05" db="EMBL/GenBank/DDBJ databases">
        <authorList>
            <person name="Lanie J.A."/>
            <person name="Ng W.-L."/>
            <person name="Kazmierczak K.M."/>
            <person name="Andrzejewski T.M."/>
            <person name="Davidsen T.M."/>
            <person name="Wayne K.J."/>
            <person name="Tettelin H."/>
            <person name="Glass J.I."/>
            <person name="Rusch D."/>
            <person name="Podicherti R."/>
            <person name="Tsui H.-C.T."/>
            <person name="Winkler M.E."/>
        </authorList>
    </citation>
    <scope>NUCLEOTIDE SEQUENCE</scope>
</reference>
<dbReference type="CDD" id="cd05237">
    <property type="entry name" value="UDP_invert_4-6DH_SDR_e"/>
    <property type="match status" value="1"/>
</dbReference>
<keyword evidence="2" id="KW-0472">Membrane</keyword>
<dbReference type="SUPFAM" id="SSF51735">
    <property type="entry name" value="NAD(P)-binding Rossmann-fold domains"/>
    <property type="match status" value="2"/>
</dbReference>
<proteinExistence type="inferred from homology"/>
<dbReference type="Gene3D" id="3.40.50.720">
    <property type="entry name" value="NAD(P)-binding Rossmann-like Domain"/>
    <property type="match status" value="2"/>
</dbReference>
<evidence type="ECO:0000313" key="5">
    <source>
        <dbReference type="EMBL" id="SVA49062.1"/>
    </source>
</evidence>
<dbReference type="InterPro" id="IPR036291">
    <property type="entry name" value="NAD(P)-bd_dom_sf"/>
</dbReference>
<feature type="domain" description="Polysaccharide biosynthesis protein CapD-like" evidence="4">
    <location>
        <begin position="515"/>
        <end position="797"/>
    </location>
</feature>
<feature type="transmembrane region" description="Helical" evidence="2">
    <location>
        <begin position="6"/>
        <end position="30"/>
    </location>
</feature>
<gene>
    <name evidence="5" type="ORF">METZ01_LOCUS101916</name>
</gene>
<feature type="transmembrane region" description="Helical" evidence="2">
    <location>
        <begin position="273"/>
        <end position="291"/>
    </location>
</feature>
<evidence type="ECO:0000259" key="4">
    <source>
        <dbReference type="Pfam" id="PF02719"/>
    </source>
</evidence>
<name>A0A381W9B5_9ZZZZ</name>